<dbReference type="Proteomes" id="UP000274822">
    <property type="component" value="Unassembled WGS sequence"/>
</dbReference>
<name>A0A433Q5I7_9FUNG</name>
<gene>
    <name evidence="1" type="ORF">BC938DRAFT_472708</name>
</gene>
<protein>
    <submittedName>
        <fullName evidence="1">Uncharacterized protein</fullName>
    </submittedName>
</protein>
<dbReference type="EMBL" id="RBNJ01014138">
    <property type="protein sequence ID" value="RUS25043.1"/>
    <property type="molecule type" value="Genomic_DNA"/>
</dbReference>
<comment type="caution">
    <text evidence="1">The sequence shown here is derived from an EMBL/GenBank/DDBJ whole genome shotgun (WGS) entry which is preliminary data.</text>
</comment>
<keyword evidence="2" id="KW-1185">Reference proteome</keyword>
<proteinExistence type="predicted"/>
<organism evidence="1 2">
    <name type="scientific">Jimgerdemannia flammicorona</name>
    <dbReference type="NCBI Taxonomy" id="994334"/>
    <lineage>
        <taxon>Eukaryota</taxon>
        <taxon>Fungi</taxon>
        <taxon>Fungi incertae sedis</taxon>
        <taxon>Mucoromycota</taxon>
        <taxon>Mucoromycotina</taxon>
        <taxon>Endogonomycetes</taxon>
        <taxon>Endogonales</taxon>
        <taxon>Endogonaceae</taxon>
        <taxon>Jimgerdemannia</taxon>
    </lineage>
</organism>
<reference evidence="1 2" key="1">
    <citation type="journal article" date="2018" name="New Phytol.">
        <title>Phylogenomics of Endogonaceae and evolution of mycorrhizas within Mucoromycota.</title>
        <authorList>
            <person name="Chang Y."/>
            <person name="Desiro A."/>
            <person name="Na H."/>
            <person name="Sandor L."/>
            <person name="Lipzen A."/>
            <person name="Clum A."/>
            <person name="Barry K."/>
            <person name="Grigoriev I.V."/>
            <person name="Martin F.M."/>
            <person name="Stajich J.E."/>
            <person name="Smith M.E."/>
            <person name="Bonito G."/>
            <person name="Spatafora J.W."/>
        </authorList>
    </citation>
    <scope>NUCLEOTIDE SEQUENCE [LARGE SCALE GENOMIC DNA]</scope>
    <source>
        <strain evidence="1 2">AD002</strain>
    </source>
</reference>
<feature type="non-terminal residue" evidence="1">
    <location>
        <position position="1"/>
    </location>
</feature>
<evidence type="ECO:0000313" key="1">
    <source>
        <dbReference type="EMBL" id="RUS25043.1"/>
    </source>
</evidence>
<sequence>KRNKASDFINLIQYYHAHSPVDRALDNSSRSNVERHIGQPALNPPHGLILEKIEAGACIRYAD</sequence>
<accession>A0A433Q5I7</accession>
<dbReference type="AlphaFoldDB" id="A0A433Q5I7"/>
<evidence type="ECO:0000313" key="2">
    <source>
        <dbReference type="Proteomes" id="UP000274822"/>
    </source>
</evidence>